<dbReference type="GO" id="GO:0004540">
    <property type="term" value="F:RNA nuclease activity"/>
    <property type="evidence" value="ECO:0007669"/>
    <property type="project" value="InterPro"/>
</dbReference>
<evidence type="ECO:0000313" key="4">
    <source>
        <dbReference type="Proteomes" id="UP000076727"/>
    </source>
</evidence>
<dbReference type="GO" id="GO:0005777">
    <property type="term" value="C:peroxisome"/>
    <property type="evidence" value="ECO:0007669"/>
    <property type="project" value="InterPro"/>
</dbReference>
<gene>
    <name evidence="3" type="ORF">DAEQUDRAFT_697205</name>
</gene>
<feature type="compositionally biased region" description="Polar residues" evidence="1">
    <location>
        <begin position="271"/>
        <end position="289"/>
    </location>
</feature>
<dbReference type="Proteomes" id="UP000076727">
    <property type="component" value="Unassembled WGS sequence"/>
</dbReference>
<evidence type="ECO:0000256" key="1">
    <source>
        <dbReference type="SAM" id="MobiDB-lite"/>
    </source>
</evidence>
<dbReference type="InterPro" id="IPR024768">
    <property type="entry name" value="Marf1"/>
</dbReference>
<dbReference type="Pfam" id="PF01936">
    <property type="entry name" value="NYN"/>
    <property type="match status" value="1"/>
</dbReference>
<accession>A0A165MBN1</accession>
<evidence type="ECO:0000313" key="3">
    <source>
        <dbReference type="EMBL" id="KZT65470.1"/>
    </source>
</evidence>
<sequence length="612" mass="65517">MPMPLPPGPHISQRPLRSPLFYSPDSPVFMSDHEHVAIFWDYENCSPSCNMTGYDIVSNIREIAHTFGSVTLFKAYVDLSEQSPKSNTLRSELQSCGVSLTDCPHNGKKDVADKMMIVDMLTYALDTPAPATIVLISGDRDFVYAVSVLRLRRYRVVLVAPQTAHTSMRLQATVVLDWAADVLGKEKTSGLPTPGESTRSAHRRSQSSVNSAVIPASPFAAKSQRRLSFREAPQRPSIEPLQGTANPRSPRVPTTPLQAAWTPAEDRTHVTAGSSTSPLQPQGASQQGLPTFLSEPGSAPPELKPVPDESVDLVGSEDIADLNIHLKNLTSRTPSSSAPSPYISVTPVEDNNMSEREQAQQTTTGVQSNSPTTSEVANTCSSQVAGIAQRRTSLSPVEVKDLFRGGSVVSPAARIDTMQPLDASMPFTTAAVLEAAQADALRPASAPASVDPASCVDVEDGPSKDNSSCDDATHASGSATAQRERQATDDTISVPVVVWPSPTLSSRTPSTSHSSGSSLDADIAIAFSWLPPHFANLVRVMQELHAKSPKPELLRSAVAVLLSQRHRGQYNQAGFADFKAFSTAAEQRGLITMGGSQGGAWMKLEPEWFGCS</sequence>
<feature type="compositionally biased region" description="Polar residues" evidence="1">
    <location>
        <begin position="359"/>
        <end position="376"/>
    </location>
</feature>
<dbReference type="PANTHER" id="PTHR14379">
    <property type="entry name" value="LIMKAIN B LKAP"/>
    <property type="match status" value="1"/>
</dbReference>
<dbReference type="AlphaFoldDB" id="A0A165MBN1"/>
<feature type="region of interest" description="Disordered" evidence="1">
    <location>
        <begin position="330"/>
        <end position="376"/>
    </location>
</feature>
<protein>
    <submittedName>
        <fullName evidence="3">DUF537-domain-containing protein</fullName>
    </submittedName>
</protein>
<dbReference type="GO" id="GO:0010468">
    <property type="term" value="P:regulation of gene expression"/>
    <property type="evidence" value="ECO:0007669"/>
    <property type="project" value="InterPro"/>
</dbReference>
<name>A0A165MBN1_9APHY</name>
<dbReference type="InterPro" id="IPR021139">
    <property type="entry name" value="NYN"/>
</dbReference>
<proteinExistence type="predicted"/>
<feature type="compositionally biased region" description="Polar residues" evidence="1">
    <location>
        <begin position="464"/>
        <end position="481"/>
    </location>
</feature>
<dbReference type="STRING" id="1314783.A0A165MBN1"/>
<dbReference type="CDD" id="cd10910">
    <property type="entry name" value="PIN_limkain_b1_N_like"/>
    <property type="match status" value="1"/>
</dbReference>
<keyword evidence="4" id="KW-1185">Reference proteome</keyword>
<dbReference type="EMBL" id="KV429105">
    <property type="protein sequence ID" value="KZT65470.1"/>
    <property type="molecule type" value="Genomic_DNA"/>
</dbReference>
<feature type="region of interest" description="Disordered" evidence="1">
    <location>
        <begin position="443"/>
        <end position="494"/>
    </location>
</feature>
<feature type="domain" description="NYN" evidence="2">
    <location>
        <begin position="36"/>
        <end position="172"/>
    </location>
</feature>
<dbReference type="PANTHER" id="PTHR14379:SF3">
    <property type="entry name" value="MEIOSIS REGULATOR AND MRNA STABILITY FACTOR 1"/>
    <property type="match status" value="1"/>
</dbReference>
<feature type="region of interest" description="Disordered" evidence="1">
    <location>
        <begin position="186"/>
        <end position="309"/>
    </location>
</feature>
<feature type="compositionally biased region" description="Low complexity" evidence="1">
    <location>
        <begin position="443"/>
        <end position="454"/>
    </location>
</feature>
<evidence type="ECO:0000259" key="2">
    <source>
        <dbReference type="Pfam" id="PF01936"/>
    </source>
</evidence>
<dbReference type="OrthoDB" id="549353at2759"/>
<reference evidence="3 4" key="1">
    <citation type="journal article" date="2016" name="Mol. Biol. Evol.">
        <title>Comparative Genomics of Early-Diverging Mushroom-Forming Fungi Provides Insights into the Origins of Lignocellulose Decay Capabilities.</title>
        <authorList>
            <person name="Nagy L.G."/>
            <person name="Riley R."/>
            <person name="Tritt A."/>
            <person name="Adam C."/>
            <person name="Daum C."/>
            <person name="Floudas D."/>
            <person name="Sun H."/>
            <person name="Yadav J.S."/>
            <person name="Pangilinan J."/>
            <person name="Larsson K.H."/>
            <person name="Matsuura K."/>
            <person name="Barry K."/>
            <person name="Labutti K."/>
            <person name="Kuo R."/>
            <person name="Ohm R.A."/>
            <person name="Bhattacharya S.S."/>
            <person name="Shirouzu T."/>
            <person name="Yoshinaga Y."/>
            <person name="Martin F.M."/>
            <person name="Grigoriev I.V."/>
            <person name="Hibbett D.S."/>
        </authorList>
    </citation>
    <scope>NUCLEOTIDE SEQUENCE [LARGE SCALE GENOMIC DNA]</scope>
    <source>
        <strain evidence="3 4">L-15889</strain>
    </source>
</reference>
<organism evidence="3 4">
    <name type="scientific">Daedalea quercina L-15889</name>
    <dbReference type="NCBI Taxonomy" id="1314783"/>
    <lineage>
        <taxon>Eukaryota</taxon>
        <taxon>Fungi</taxon>
        <taxon>Dikarya</taxon>
        <taxon>Basidiomycota</taxon>
        <taxon>Agaricomycotina</taxon>
        <taxon>Agaricomycetes</taxon>
        <taxon>Polyporales</taxon>
        <taxon>Fomitopsis</taxon>
    </lineage>
</organism>
<dbReference type="GO" id="GO:1905762">
    <property type="term" value="F:CCR4-NOT complex binding"/>
    <property type="evidence" value="ECO:0007669"/>
    <property type="project" value="TreeGrafter"/>
</dbReference>
<dbReference type="Gene3D" id="3.40.50.1010">
    <property type="entry name" value="5'-nuclease"/>
    <property type="match status" value="1"/>
</dbReference>